<evidence type="ECO:0000256" key="3">
    <source>
        <dbReference type="ARBA" id="ARBA00022989"/>
    </source>
</evidence>
<dbReference type="InterPro" id="IPR006214">
    <property type="entry name" value="Bax_inhibitor_1-related"/>
</dbReference>
<name>A0ABP0F1Z4_CLALP</name>
<dbReference type="EMBL" id="CAWYQH010000001">
    <property type="protein sequence ID" value="CAK8672302.1"/>
    <property type="molecule type" value="Genomic_DNA"/>
</dbReference>
<evidence type="ECO:0000313" key="7">
    <source>
        <dbReference type="EMBL" id="CAK8672302.1"/>
    </source>
</evidence>
<evidence type="ECO:0000256" key="4">
    <source>
        <dbReference type="ARBA" id="ARBA00023136"/>
    </source>
</evidence>
<comment type="similarity">
    <text evidence="5">Belongs to the BI1 family.</text>
</comment>
<keyword evidence="4 5" id="KW-0472">Membrane</keyword>
<evidence type="ECO:0000256" key="2">
    <source>
        <dbReference type="ARBA" id="ARBA00022692"/>
    </source>
</evidence>
<feature type="region of interest" description="Disordered" evidence="6">
    <location>
        <begin position="1"/>
        <end position="32"/>
    </location>
</feature>
<feature type="transmembrane region" description="Helical" evidence="5">
    <location>
        <begin position="184"/>
        <end position="201"/>
    </location>
</feature>
<keyword evidence="8" id="KW-1185">Reference proteome</keyword>
<accession>A0ABP0F1Z4</accession>
<feature type="transmembrane region" description="Helical" evidence="5">
    <location>
        <begin position="269"/>
        <end position="290"/>
    </location>
</feature>
<feature type="transmembrane region" description="Helical" evidence="5">
    <location>
        <begin position="207"/>
        <end position="229"/>
    </location>
</feature>
<keyword evidence="2 5" id="KW-0812">Transmembrane</keyword>
<feature type="compositionally biased region" description="Polar residues" evidence="6">
    <location>
        <begin position="11"/>
        <end position="22"/>
    </location>
</feature>
<dbReference type="PANTHER" id="PTHR23291:SF127">
    <property type="entry name" value="PROTEIN LIFEGUARD 1-LIKE"/>
    <property type="match status" value="1"/>
</dbReference>
<dbReference type="PANTHER" id="PTHR23291">
    <property type="entry name" value="BAX INHIBITOR-RELATED"/>
    <property type="match status" value="1"/>
</dbReference>
<feature type="transmembrane region" description="Helical" evidence="5">
    <location>
        <begin position="154"/>
        <end position="177"/>
    </location>
</feature>
<feature type="transmembrane region" description="Helical" evidence="5">
    <location>
        <begin position="241"/>
        <end position="263"/>
    </location>
</feature>
<gene>
    <name evidence="7" type="ORF">CVLEPA_LOCUS1264</name>
</gene>
<evidence type="ECO:0000256" key="1">
    <source>
        <dbReference type="ARBA" id="ARBA00004141"/>
    </source>
</evidence>
<proteinExistence type="inferred from homology"/>
<evidence type="ECO:0000256" key="6">
    <source>
        <dbReference type="SAM" id="MobiDB-lite"/>
    </source>
</evidence>
<dbReference type="CDD" id="cd10428">
    <property type="entry name" value="LFG_like"/>
    <property type="match status" value="1"/>
</dbReference>
<dbReference type="Pfam" id="PF01027">
    <property type="entry name" value="Bax1-I"/>
    <property type="match status" value="1"/>
</dbReference>
<protein>
    <submittedName>
        <fullName evidence="7">Uncharacterized protein</fullName>
    </submittedName>
</protein>
<evidence type="ECO:0000313" key="8">
    <source>
        <dbReference type="Proteomes" id="UP001642483"/>
    </source>
</evidence>
<reference evidence="7 8" key="1">
    <citation type="submission" date="2024-02" db="EMBL/GenBank/DDBJ databases">
        <authorList>
            <person name="Daric V."/>
            <person name="Darras S."/>
        </authorList>
    </citation>
    <scope>NUCLEOTIDE SEQUENCE [LARGE SCALE GENOMIC DNA]</scope>
</reference>
<keyword evidence="3 5" id="KW-1133">Transmembrane helix</keyword>
<dbReference type="Proteomes" id="UP001642483">
    <property type="component" value="Unassembled WGS sequence"/>
</dbReference>
<feature type="transmembrane region" description="Helical" evidence="5">
    <location>
        <begin position="302"/>
        <end position="324"/>
    </location>
</feature>
<sequence length="330" mass="36460">MAQGAPPTYQDAINNPEKSFNPGSGAVVGQPGYPPNSDPATVVVYPSAGYAESPQPTQQVYNTGYVNPNYATEPTTVVDTMPIVAMSETPQGAQPDHGAEGFTTVGSFSDLSVRRIFIRKVFITLGLQLLFTFGIVCVFTLIDSVKEFVQYNPGLYYAAYAVFLVMYFVLVCSVTAARKHPYNLIMLILLTIALTYMVGTISSFYDIYAVLMGLAITVGVCLTVILFSMQTKFDFTKCGGLIFILLMVLVLYGFLTIFTWHYYWYVQVVYGALGALVFTLFLAFDVQLVMGGRKYELSPEEYIFGSLVLYIDIIYIFLFILAIFGGSSRS</sequence>
<evidence type="ECO:0000256" key="5">
    <source>
        <dbReference type="RuleBase" id="RU004379"/>
    </source>
</evidence>
<feature type="transmembrane region" description="Helical" evidence="5">
    <location>
        <begin position="121"/>
        <end position="142"/>
    </location>
</feature>
<comment type="caution">
    <text evidence="7">The sequence shown here is derived from an EMBL/GenBank/DDBJ whole genome shotgun (WGS) entry which is preliminary data.</text>
</comment>
<organism evidence="7 8">
    <name type="scientific">Clavelina lepadiformis</name>
    <name type="common">Light-bulb sea squirt</name>
    <name type="synonym">Ascidia lepadiformis</name>
    <dbReference type="NCBI Taxonomy" id="159417"/>
    <lineage>
        <taxon>Eukaryota</taxon>
        <taxon>Metazoa</taxon>
        <taxon>Chordata</taxon>
        <taxon>Tunicata</taxon>
        <taxon>Ascidiacea</taxon>
        <taxon>Aplousobranchia</taxon>
        <taxon>Clavelinidae</taxon>
        <taxon>Clavelina</taxon>
    </lineage>
</organism>
<comment type="subcellular location">
    <subcellularLocation>
        <location evidence="1">Membrane</location>
        <topology evidence="1">Multi-pass membrane protein</topology>
    </subcellularLocation>
</comment>